<evidence type="ECO:0008006" key="3">
    <source>
        <dbReference type="Google" id="ProtNLM"/>
    </source>
</evidence>
<accession>A0A8S3T5L6</accession>
<protein>
    <recommendedName>
        <fullName evidence="3">Apple domain-containing protein</fullName>
    </recommendedName>
</protein>
<name>A0A8S3T5L6_MYTED</name>
<dbReference type="Proteomes" id="UP000683360">
    <property type="component" value="Unassembled WGS sequence"/>
</dbReference>
<dbReference type="EMBL" id="CAJPWZ010001948">
    <property type="protein sequence ID" value="CAG2227102.1"/>
    <property type="molecule type" value="Genomic_DNA"/>
</dbReference>
<keyword evidence="2" id="KW-1185">Reference proteome</keyword>
<evidence type="ECO:0000313" key="2">
    <source>
        <dbReference type="Proteomes" id="UP000683360"/>
    </source>
</evidence>
<comment type="caution">
    <text evidence="1">The sequence shown here is derived from an EMBL/GenBank/DDBJ whole genome shotgun (WGS) entry which is preliminary data.</text>
</comment>
<organism evidence="1 2">
    <name type="scientific">Mytilus edulis</name>
    <name type="common">Blue mussel</name>
    <dbReference type="NCBI Taxonomy" id="6550"/>
    <lineage>
        <taxon>Eukaryota</taxon>
        <taxon>Metazoa</taxon>
        <taxon>Spiralia</taxon>
        <taxon>Lophotrochozoa</taxon>
        <taxon>Mollusca</taxon>
        <taxon>Bivalvia</taxon>
        <taxon>Autobranchia</taxon>
        <taxon>Pteriomorphia</taxon>
        <taxon>Mytilida</taxon>
        <taxon>Mytiloidea</taxon>
        <taxon>Mytilidae</taxon>
        <taxon>Mytilinae</taxon>
        <taxon>Mytilus</taxon>
    </lineage>
</organism>
<evidence type="ECO:0000313" key="1">
    <source>
        <dbReference type="EMBL" id="CAG2227102.1"/>
    </source>
</evidence>
<proteinExistence type="predicted"/>
<gene>
    <name evidence="1" type="ORF">MEDL_40026</name>
</gene>
<reference evidence="1" key="1">
    <citation type="submission" date="2021-03" db="EMBL/GenBank/DDBJ databases">
        <authorList>
            <person name="Bekaert M."/>
        </authorList>
    </citation>
    <scope>NUCLEOTIDE SEQUENCE</scope>
</reference>
<dbReference type="OrthoDB" id="6119292at2759"/>
<dbReference type="AlphaFoldDB" id="A0A8S3T5L6"/>
<sequence length="187" mass="21648">MVSISIAECDMRCSLNPRCVSFFCNSLTRLCILHSNPFTYTVIPNSGTGWIFYVTRDRTGRCPDNYFLYRQLDFCYQFRPTIKAAYISCPLGILQRIDTKEKQTYTMKITDIVPISTTCKYNQIFWNGTTWKKSGKNVKTGRANFLKYKSECQRTEGSEYGLQKAELGIKDAKLKGRQLLERQSKSF</sequence>